<feature type="transmembrane region" description="Helical" evidence="1">
    <location>
        <begin position="78"/>
        <end position="96"/>
    </location>
</feature>
<dbReference type="EMBL" id="BAAAFZ010000065">
    <property type="protein sequence ID" value="GAA0597832.1"/>
    <property type="molecule type" value="Genomic_DNA"/>
</dbReference>
<keyword evidence="1" id="KW-1133">Transmembrane helix</keyword>
<evidence type="ECO:0008006" key="4">
    <source>
        <dbReference type="Google" id="ProtNLM"/>
    </source>
</evidence>
<evidence type="ECO:0000313" key="2">
    <source>
        <dbReference type="EMBL" id="GAA0597832.1"/>
    </source>
</evidence>
<feature type="transmembrane region" description="Helical" evidence="1">
    <location>
        <begin position="47"/>
        <end position="66"/>
    </location>
</feature>
<organism evidence="2 3">
    <name type="scientific">Craurococcus roseus</name>
    <dbReference type="NCBI Taxonomy" id="77585"/>
    <lineage>
        <taxon>Bacteria</taxon>
        <taxon>Pseudomonadati</taxon>
        <taxon>Pseudomonadota</taxon>
        <taxon>Alphaproteobacteria</taxon>
        <taxon>Acetobacterales</taxon>
        <taxon>Acetobacteraceae</taxon>
        <taxon>Craurococcus</taxon>
    </lineage>
</organism>
<gene>
    <name evidence="2" type="ORF">GCM10009416_40080</name>
</gene>
<dbReference type="Pfam" id="PF05437">
    <property type="entry name" value="AzlD"/>
    <property type="match status" value="1"/>
</dbReference>
<proteinExistence type="predicted"/>
<keyword evidence="1" id="KW-0472">Membrane</keyword>
<comment type="caution">
    <text evidence="2">The sequence shown here is derived from an EMBL/GenBank/DDBJ whole genome shotgun (WGS) entry which is preliminary data.</text>
</comment>
<evidence type="ECO:0000313" key="3">
    <source>
        <dbReference type="Proteomes" id="UP001501588"/>
    </source>
</evidence>
<sequence>MTLRPDVLAAILAMAVATFLCRAGGYAVLRVVRPPRFVQAMLNHLPGAIFIAFLVPALAGGGWTAWAAAAATVAAQIAFRRIAVSIAAGVLSLWLLRAATAGAA</sequence>
<keyword evidence="3" id="KW-1185">Reference proteome</keyword>
<keyword evidence="1" id="KW-0812">Transmembrane</keyword>
<dbReference type="InterPro" id="IPR008407">
    <property type="entry name" value="Brnchd-chn_aa_trnsp_AzlD"/>
</dbReference>
<protein>
    <recommendedName>
        <fullName evidence="4">AzlD domain-containing protein</fullName>
    </recommendedName>
</protein>
<evidence type="ECO:0000256" key="1">
    <source>
        <dbReference type="SAM" id="Phobius"/>
    </source>
</evidence>
<accession>A0ABN1FU30</accession>
<reference evidence="2 3" key="1">
    <citation type="journal article" date="2019" name="Int. J. Syst. Evol. Microbiol.">
        <title>The Global Catalogue of Microorganisms (GCM) 10K type strain sequencing project: providing services to taxonomists for standard genome sequencing and annotation.</title>
        <authorList>
            <consortium name="The Broad Institute Genomics Platform"/>
            <consortium name="The Broad Institute Genome Sequencing Center for Infectious Disease"/>
            <person name="Wu L."/>
            <person name="Ma J."/>
        </authorList>
    </citation>
    <scope>NUCLEOTIDE SEQUENCE [LARGE SCALE GENOMIC DNA]</scope>
    <source>
        <strain evidence="2 3">JCM 9933</strain>
    </source>
</reference>
<dbReference type="RefSeq" id="WP_343897178.1">
    <property type="nucleotide sequence ID" value="NZ_BAAAFZ010000065.1"/>
</dbReference>
<name>A0ABN1FU30_9PROT</name>
<dbReference type="Proteomes" id="UP001501588">
    <property type="component" value="Unassembled WGS sequence"/>
</dbReference>